<dbReference type="GO" id="GO:0009986">
    <property type="term" value="C:cell surface"/>
    <property type="evidence" value="ECO:0007669"/>
    <property type="project" value="TreeGrafter"/>
</dbReference>
<accession>A0AAD7RL58</accession>
<proteinExistence type="inferred from homology"/>
<dbReference type="InterPro" id="IPR026664">
    <property type="entry name" value="Stereocilin-rel"/>
</dbReference>
<keyword evidence="9" id="KW-1185">Reference proteome</keyword>
<comment type="subcellular location">
    <subcellularLocation>
        <location evidence="1">Membrane</location>
    </subcellularLocation>
</comment>
<evidence type="ECO:0008006" key="10">
    <source>
        <dbReference type="Google" id="ProtNLM"/>
    </source>
</evidence>
<dbReference type="InterPro" id="IPR010335">
    <property type="entry name" value="Mesothelin"/>
</dbReference>
<dbReference type="GO" id="GO:0016020">
    <property type="term" value="C:membrane"/>
    <property type="evidence" value="ECO:0007669"/>
    <property type="project" value="UniProtKB-SubCell"/>
</dbReference>
<evidence type="ECO:0000256" key="7">
    <source>
        <dbReference type="SAM" id="SignalP"/>
    </source>
</evidence>
<name>A0AAD7RL58_9TELE</name>
<feature type="signal peptide" evidence="7">
    <location>
        <begin position="1"/>
        <end position="23"/>
    </location>
</feature>
<keyword evidence="5" id="KW-0472">Membrane</keyword>
<keyword evidence="6" id="KW-0325">Glycoprotein</keyword>
<comment type="caution">
    <text evidence="8">The sequence shown here is derived from an EMBL/GenBank/DDBJ whole genome shotgun (WGS) entry which is preliminary data.</text>
</comment>
<feature type="chain" id="PRO_5041943564" description="Mesothelin-like protein" evidence="7">
    <location>
        <begin position="24"/>
        <end position="2535"/>
    </location>
</feature>
<evidence type="ECO:0000256" key="2">
    <source>
        <dbReference type="ARBA" id="ARBA00011016"/>
    </source>
</evidence>
<dbReference type="EMBL" id="JAINUG010000233">
    <property type="protein sequence ID" value="KAJ8386178.1"/>
    <property type="molecule type" value="Genomic_DNA"/>
</dbReference>
<organism evidence="8 9">
    <name type="scientific">Aldrovandia affinis</name>
    <dbReference type="NCBI Taxonomy" id="143900"/>
    <lineage>
        <taxon>Eukaryota</taxon>
        <taxon>Metazoa</taxon>
        <taxon>Chordata</taxon>
        <taxon>Craniata</taxon>
        <taxon>Vertebrata</taxon>
        <taxon>Euteleostomi</taxon>
        <taxon>Actinopterygii</taxon>
        <taxon>Neopterygii</taxon>
        <taxon>Teleostei</taxon>
        <taxon>Notacanthiformes</taxon>
        <taxon>Halosauridae</taxon>
        <taxon>Aldrovandia</taxon>
    </lineage>
</organism>
<evidence type="ECO:0000256" key="5">
    <source>
        <dbReference type="ARBA" id="ARBA00023136"/>
    </source>
</evidence>
<gene>
    <name evidence="8" type="ORF">AAFF_G00176020</name>
</gene>
<keyword evidence="4" id="KW-0130">Cell adhesion</keyword>
<comment type="similarity">
    <text evidence="2">Belongs to the mesothelin family.</text>
</comment>
<dbReference type="PANTHER" id="PTHR23412">
    <property type="entry name" value="STEREOCILIN RELATED"/>
    <property type="match status" value="1"/>
</dbReference>
<reference evidence="8" key="1">
    <citation type="journal article" date="2023" name="Science">
        <title>Genome structures resolve the early diversification of teleost fishes.</title>
        <authorList>
            <person name="Parey E."/>
            <person name="Louis A."/>
            <person name="Montfort J."/>
            <person name="Bouchez O."/>
            <person name="Roques C."/>
            <person name="Iampietro C."/>
            <person name="Lluch J."/>
            <person name="Castinel A."/>
            <person name="Donnadieu C."/>
            <person name="Desvignes T."/>
            <person name="Floi Bucao C."/>
            <person name="Jouanno E."/>
            <person name="Wen M."/>
            <person name="Mejri S."/>
            <person name="Dirks R."/>
            <person name="Jansen H."/>
            <person name="Henkel C."/>
            <person name="Chen W.J."/>
            <person name="Zahm M."/>
            <person name="Cabau C."/>
            <person name="Klopp C."/>
            <person name="Thompson A.W."/>
            <person name="Robinson-Rechavi M."/>
            <person name="Braasch I."/>
            <person name="Lecointre G."/>
            <person name="Bobe J."/>
            <person name="Postlethwait J.H."/>
            <person name="Berthelot C."/>
            <person name="Roest Crollius H."/>
            <person name="Guiguen Y."/>
        </authorList>
    </citation>
    <scope>NUCLEOTIDE SEQUENCE</scope>
    <source>
        <strain evidence="8">NC1722</strain>
    </source>
</reference>
<protein>
    <recommendedName>
        <fullName evidence="10">Mesothelin-like protein</fullName>
    </recommendedName>
</protein>
<evidence type="ECO:0000313" key="9">
    <source>
        <dbReference type="Proteomes" id="UP001221898"/>
    </source>
</evidence>
<sequence length="2535" mass="284668">MGHHRHPFLILFIAAIGFGYLTASPSAQIGHNVSSTGGMCNNTEHICSSHPNFTVNNFLHCVGLSMNMSDGKKHIQNLKGVIDETLDVYSFLISNISQGPILELGAHVVGNLSEGEQFQDVSFIKAWFHLKLKPRLRIVSRPVLSCLSTKNFSCETYQTMVKELSLHFSSLDPARQKWIYMFFMYPFLSRNSTAGCVSPGDDSQMWLMKNFGAFSVLARFQDFIKVNSVFSGLEVLNLLTPEQKAELLLHPDVGGLDNGTISLVFESLLKPLQNNHHLNQSGAMVNSSMPPSAYNQSAMGFHHLKEKFKNILQFVKPLRKFIRHFVSLTQQTNLTSMKSHKLTQAVLNWTLAELADHFPKNLTLSNDTKPNALPSRDNFNISKMEDWFQHIVVPVLRPFLNHNQTKIPQDLITVFYHVFSLNSDMDPEPSGPPDICSATMDEHSCSIPNTVENLANVMSCVARSNLTKENLKPLILKLSGTLNSLIVKYSKMNMSSMGSPLFNSSARPQMDSFTSGNFQDVDFIHLWFQAKLRPVLPSVSAEFLSCLSKRNFSCQSYQALVMALSNHMSSLDEKRQQLVYTHFIQRFLWQQQYEGSSCILYTNSSTDWVIKNFGGFSAFANLNTFLYLNSNFSALEALAVLTPLQTAQLLVMPHSGPPEKDVIINAVFDHLFESPKDRKLSQFLHDLVMLSKERPMICCSYQNISKRLHQFLASMPKDLEPALWAGINGLMHTLPIGCTMIPVDDKATLCPFTQWNEVTFCAGVDSRELQHYLDTGMTRMICNFSITEYACSSLAPFTSESLAELLKCKLSGNMTYSREAWKLFITKASGVLDEALPILSNMSLSLNGPSVPHVLDMIREIRINKLSEEKLKDVGFIEHWFHGNLRPFLSSVSGQFLSCLSSNNLTCESYHHVVKEFSYQFPSMDEMRQHMVLRYFIQPFLTQNHTLDPACIHSTNGSVGWLRKNYGPYSALAPLQDLLLLNRNFSALEALALLSPQQAAQLLVLPHPGAPKKDVIINAVFDHFLESPKDRELGQFLHDLVMLAREEKISCESYKTIFTRLDQAATSGSNEFKSMSTAIRAYLTQMALQGCTTDEINPGCLYTPVNESGICAGFNSSALASYLSDGNTTKMLCNGSLRHYVCLRSLTHLTAEDVVTLLSCKLNGNTTYSKETWKLFFTKVSGVLDEALLMFSNMSHNLSNPSVTHVLDVLGEIFVYGPSTSTLADVDLVNTLFQRKLLPFLPFASQTFLSCLGGQNFSCETYQAIVKIASHNYRAMDKRQRTLTYTYFIQFYLSQTNTSDPGCVSSSNSSAQWLQLNFGEFASFLKLQEIMRLNRNFSLMDALPHLTLEQLAEVSATPGQLKTPRDVNKLMAHVPDTQLGVFFDRFSPAIEGRSFPVEVRSAMLQQVLDRGNLSDPLVNDTEVKVWLERLEPLLPNMAKNQVTPFFNIVRHRDCDTNHEAVELLNAVRPTLSNDTESAVNAAILLSLKEPTPLNCYSNQSFYLFLQRSFLDFQFPKLSTFLSLIPQNRTAELINSMPPSELGSFLRRPMAVANDTELCTVFNHYNRTPEFLEQEKVPDHVRRQILPCVWPLALRSDSEIEVNKWFEVRLRDYLKFLNKDLLSSKETLSAMCLPFRRIVSELGNSSNYNNSDISEDDVYDTIKTYLKTDGTPKCYSTTDPQLNSTAWFVNYFGVFINYITLDDFRTFGSEEELQIFSVNPENIELFSLSGIPENVTSHYTELIFLQDPTFNATRLPPRFQCDVPGEAYSQLDEGQSLAVLNNLNQSCLNVDNQIYSALAGNIQVINSVAITALGNEVTGLSSAQIAAASPQDIIQSLQLLGSAPGWTQGQTITIIRVLSAGNFQFDSKDKLVQLGSIIGGVPSGTISKINPAVLQETAADPTFIANILSAPQIVQETYVSQIIKLDNAPQKLLENIPDEMATEIPRRLLSFSTSADSVVVQKINQKKWKSEQAVLFFDTVANGISNADDISPDMLQGFTCTRVQTFKKTKIKQLIKACRRRKNRRKVILKETQLTCMYNNIKDEKLQTFTDFPPDMLLYYNYADVQQANCKSYFKATGIGNFNVLSKELDNKKIILLDNARGCLNITGTNIKRENVEVLGNMCCTLNEQYINDSDPRILENLKNCEDLSDTQVTAVENVLVRGNTKYGQPAKWNRKTLEALGVLPLYLQKNFWGHFKKRDIRKFLKKFLKTQRKDKTEKKKLKRLFKAVSGYSRVKRAADQCTVGNITQVTISDEAFPFGYDSTQFNHCLSVEVVKNNLAGLSEKVDDDDFQRIILAKLNQAYPSGIADEQVQLLRSVSRVASLDDIGRWNISTIDTLAALMVASDGKWEADKSKAIITKYLTSNTLGTSELNLIGGPNLCSLDSNVLGNISASSLRDANPLDVSICSVEQKMKLFTIALAAFQAQEMNSTSLTAYQLMKPYLGGAPLDYIQQLSTSNVSMDIQTFINLNESVVLALGVQEVKQIMGANLFDLKTFENWWNVCQSYNNINSHNKGNSNSNSNSNNRKYNKYNSIWS</sequence>
<dbReference type="Proteomes" id="UP001221898">
    <property type="component" value="Unassembled WGS sequence"/>
</dbReference>
<dbReference type="PANTHER" id="PTHR23412:SF6">
    <property type="entry name" value="MESOTHELIN"/>
    <property type="match status" value="1"/>
</dbReference>
<evidence type="ECO:0000313" key="8">
    <source>
        <dbReference type="EMBL" id="KAJ8386178.1"/>
    </source>
</evidence>
<dbReference type="Pfam" id="PF06060">
    <property type="entry name" value="Mesothelin"/>
    <property type="match status" value="1"/>
</dbReference>
<keyword evidence="3 7" id="KW-0732">Signal</keyword>
<evidence type="ECO:0000256" key="1">
    <source>
        <dbReference type="ARBA" id="ARBA00004370"/>
    </source>
</evidence>
<evidence type="ECO:0000256" key="4">
    <source>
        <dbReference type="ARBA" id="ARBA00022889"/>
    </source>
</evidence>
<dbReference type="GO" id="GO:0007160">
    <property type="term" value="P:cell-matrix adhesion"/>
    <property type="evidence" value="ECO:0007669"/>
    <property type="project" value="TreeGrafter"/>
</dbReference>
<evidence type="ECO:0000256" key="3">
    <source>
        <dbReference type="ARBA" id="ARBA00022729"/>
    </source>
</evidence>
<evidence type="ECO:0000256" key="6">
    <source>
        <dbReference type="ARBA" id="ARBA00023180"/>
    </source>
</evidence>